<sequence>MTDQAYNALDALNEVEGYLEDQATASAGNYERVLPEEGLAGLRFVEYIELGKVEETFEGKPKVVEKVLLTFELHGSKWPVSDEGKPLRLTWDMNKSTSEKSAYFKLFKSMNADGTATHMAKLLGKAFMGNVRHHPTKKDPTKKYATLRDLNNVFTIRPPIYEDPITNEKKTLDVAPFYGPIKVFLFDLASKPMWDSLFIDGMYEEQRDEKGEVTKPAKSKNWLQERIMSAKNFPGSKLAAMVQAGGLPNIQNGAIKVERGDAASADPLAQAG</sequence>
<proteinExistence type="predicted"/>
<protein>
    <submittedName>
        <fullName evidence="1">Uncharacterized protein</fullName>
    </submittedName>
</protein>
<keyword evidence="2" id="KW-1185">Reference proteome</keyword>
<organism evidence="1 2">
    <name type="scientific">Caulobacter phage KSC</name>
    <dbReference type="NCBI Taxonomy" id="3020398"/>
    <lineage>
        <taxon>Viruses</taxon>
        <taxon>Duplodnaviria</taxon>
        <taxon>Heunggongvirae</taxon>
        <taxon>Uroviricota</taxon>
        <taxon>Caudoviricetes</taxon>
        <taxon>Autographivirales</taxon>
        <taxon>Autonotataviridae</taxon>
        <taxon>Percyvirus</taxon>
        <taxon>Percyvirus KSC</taxon>
    </lineage>
</organism>
<accession>A0AAE9WYH1</accession>
<reference evidence="2" key="1">
    <citation type="journal article" date="2024" name="Viruses">
        <title>New Genera and Species of Caulobacter and Brevundimonas Bacteriophages Provide Insights into Phage Genome Evolution.</title>
        <authorList>
            <person name="Ely B."/>
            <person name="Hils M."/>
            <person name="Clarke A."/>
            <person name="Albert M."/>
            <person name="Holness N."/>
            <person name="Lenski J."/>
            <person name="Mohammadi T."/>
        </authorList>
    </citation>
    <scope>NUCLEOTIDE SEQUENCE [LARGE SCALE GENOMIC DNA]</scope>
</reference>
<evidence type="ECO:0000313" key="2">
    <source>
        <dbReference type="Proteomes" id="UP001221122"/>
    </source>
</evidence>
<dbReference type="Proteomes" id="UP001221122">
    <property type="component" value="Segment"/>
</dbReference>
<gene>
    <name evidence="1" type="primary">KSC_gp020</name>
</gene>
<evidence type="ECO:0000313" key="1">
    <source>
        <dbReference type="EMBL" id="WCD56157.1"/>
    </source>
</evidence>
<dbReference type="EMBL" id="OQ135104">
    <property type="protein sequence ID" value="WCD56157.1"/>
    <property type="molecule type" value="Genomic_DNA"/>
</dbReference>
<name>A0AAE9WYH1_9CAUD</name>